<evidence type="ECO:0000256" key="1">
    <source>
        <dbReference type="ARBA" id="ARBA00022490"/>
    </source>
</evidence>
<reference evidence="9 10" key="1">
    <citation type="submission" date="2013-04" db="EMBL/GenBank/DDBJ databases">
        <authorList>
            <person name="Lin L."/>
            <person name="Zeng Z."/>
            <person name="Xie J."/>
            <person name="Luo L."/>
            <person name="Yang Z."/>
            <person name="Liang W."/>
            <person name="Lin H."/>
            <person name="Dong C."/>
            <person name="Sun Y."/>
        </authorList>
    </citation>
    <scope>NUCLEOTIDE SEQUENCE [LARGE SCALE GENOMIC DNA]</scope>
    <source>
        <strain evidence="9 10">CQ-W70</strain>
    </source>
</reference>
<dbReference type="HOGENOM" id="CLU_071543_0_0_14"/>
<evidence type="ECO:0000256" key="7">
    <source>
        <dbReference type="NCBIfam" id="TIGR00669"/>
    </source>
</evidence>
<dbReference type="AlphaFoldDB" id="A0A059Y369"/>
<dbReference type="PATRIC" id="fig|1316930.3.peg.69"/>
<dbReference type="NCBIfam" id="TIGR00669">
    <property type="entry name" value="asnA"/>
    <property type="match status" value="1"/>
</dbReference>
<dbReference type="SUPFAM" id="SSF55681">
    <property type="entry name" value="Class II aaRS and biotin synthetases"/>
    <property type="match status" value="1"/>
</dbReference>
<evidence type="ECO:0000313" key="10">
    <source>
        <dbReference type="Proteomes" id="UP000027182"/>
    </source>
</evidence>
<dbReference type="Gene3D" id="3.30.930.10">
    <property type="entry name" value="Bira Bifunctional Protein, Domain 2"/>
    <property type="match status" value="1"/>
</dbReference>
<proteinExistence type="predicted"/>
<name>A0A059Y369_MYCBV</name>
<dbReference type="GO" id="GO:0006529">
    <property type="term" value="P:asparagine biosynthetic process"/>
    <property type="evidence" value="ECO:0007669"/>
    <property type="project" value="UniProtKB-UniRule"/>
</dbReference>
<evidence type="ECO:0000256" key="6">
    <source>
        <dbReference type="ARBA" id="ARBA00022888"/>
    </source>
</evidence>
<gene>
    <name evidence="9" type="ORF">K668_00330</name>
</gene>
<accession>A0A059Y369</accession>
<dbReference type="EC" id="6.3.1.1" evidence="7"/>
<dbReference type="GO" id="GO:0005524">
    <property type="term" value="F:ATP binding"/>
    <property type="evidence" value="ECO:0007669"/>
    <property type="project" value="UniProtKB-KW"/>
</dbReference>
<dbReference type="EMBL" id="CP005933">
    <property type="protein sequence ID" value="AIA33658.1"/>
    <property type="molecule type" value="Genomic_DNA"/>
</dbReference>
<evidence type="ECO:0000256" key="5">
    <source>
        <dbReference type="ARBA" id="ARBA00022840"/>
    </source>
</evidence>
<keyword evidence="5" id="KW-0067">ATP-binding</keyword>
<sequence>MYKSKLTLKETQQAIQDLKFAFTKKLNQELKLTRVSAPLFVTSSSKINDGLNGDIPVIFSPNKWKENIEIVHSLAKWKRSALSRYKFLPGEGLWTDMNAIRKDDEVDYKHSLYVDQWDWELIINKDDRNLEFLKRIVGTIYKSIRYVENKINFKYPVLDQKLPSEIKFINSEELYREFPNVSPEERENIVAKKYKAVFIYKIGHTLPDGLPHSKRAFDYDDWELNGDIVFYDKVNDAALEISSMGIRVDSDSLTKQAKISRKKDSDMGEYHKLVLNQKLPYTIGGGIGQSRLSMFLLEKKHIGEVQASVWPDEHREFFEKEGVILL</sequence>
<keyword evidence="3" id="KW-0028">Amino-acid biosynthesis</keyword>
<dbReference type="Pfam" id="PF03590">
    <property type="entry name" value="AsnA"/>
    <property type="match status" value="1"/>
</dbReference>
<keyword evidence="2 9" id="KW-0436">Ligase</keyword>
<dbReference type="GO" id="GO:0004071">
    <property type="term" value="F:aspartate-ammonia ligase activity"/>
    <property type="evidence" value="ECO:0007669"/>
    <property type="project" value="UniProtKB-UniRule"/>
</dbReference>
<keyword evidence="4" id="KW-0547">Nucleotide-binding</keyword>
<dbReference type="PANTHER" id="PTHR30073:SF5">
    <property type="entry name" value="ASPARTATE--AMMONIA LIGASE"/>
    <property type="match status" value="1"/>
</dbReference>
<dbReference type="RefSeq" id="WP_013954530.1">
    <property type="nucleotide sequence ID" value="NZ_CP005933.1"/>
</dbReference>
<dbReference type="GO" id="GO:0005829">
    <property type="term" value="C:cytosol"/>
    <property type="evidence" value="ECO:0007669"/>
    <property type="project" value="TreeGrafter"/>
</dbReference>
<dbReference type="Proteomes" id="UP000027182">
    <property type="component" value="Chromosome"/>
</dbReference>
<dbReference type="KEGG" id="mbq:K668_00330"/>
<keyword evidence="1" id="KW-0963">Cytoplasm</keyword>
<evidence type="ECO:0000259" key="8">
    <source>
        <dbReference type="PROSITE" id="PS50862"/>
    </source>
</evidence>
<evidence type="ECO:0000313" key="9">
    <source>
        <dbReference type="EMBL" id="AIA33658.1"/>
    </source>
</evidence>
<feature type="domain" description="Aminoacyl-transfer RNA synthetases class-II family profile" evidence="8">
    <location>
        <begin position="98"/>
        <end position="311"/>
    </location>
</feature>
<dbReference type="InterPro" id="IPR006195">
    <property type="entry name" value="aa-tRNA-synth_II"/>
</dbReference>
<dbReference type="PANTHER" id="PTHR30073">
    <property type="entry name" value="ASPARTATE--AMMONIA LIGASE"/>
    <property type="match status" value="1"/>
</dbReference>
<keyword evidence="6" id="KW-0061">Asparagine biosynthesis</keyword>
<evidence type="ECO:0000256" key="2">
    <source>
        <dbReference type="ARBA" id="ARBA00022598"/>
    </source>
</evidence>
<dbReference type="InterPro" id="IPR045864">
    <property type="entry name" value="aa-tRNA-synth_II/BPL/LPL"/>
</dbReference>
<organism evidence="9 10">
    <name type="scientific">Mycoplasmopsis bovis CQ-W70</name>
    <dbReference type="NCBI Taxonomy" id="1316930"/>
    <lineage>
        <taxon>Bacteria</taxon>
        <taxon>Bacillati</taxon>
        <taxon>Mycoplasmatota</taxon>
        <taxon>Mycoplasmoidales</taxon>
        <taxon>Metamycoplasmataceae</taxon>
        <taxon>Mycoplasmopsis</taxon>
    </lineage>
</organism>
<evidence type="ECO:0000256" key="4">
    <source>
        <dbReference type="ARBA" id="ARBA00022741"/>
    </source>
</evidence>
<evidence type="ECO:0000256" key="3">
    <source>
        <dbReference type="ARBA" id="ARBA00022605"/>
    </source>
</evidence>
<dbReference type="PIRSF" id="PIRSF001555">
    <property type="entry name" value="Asp_ammon_ligase"/>
    <property type="match status" value="1"/>
</dbReference>
<protein>
    <recommendedName>
        <fullName evidence="7">Aspartate--ammonia ligase</fullName>
        <ecNumber evidence="7">6.3.1.1</ecNumber>
    </recommendedName>
</protein>
<dbReference type="InterPro" id="IPR004618">
    <property type="entry name" value="AsnA"/>
</dbReference>
<dbReference type="PROSITE" id="PS50862">
    <property type="entry name" value="AA_TRNA_LIGASE_II"/>
    <property type="match status" value="1"/>
</dbReference>